<dbReference type="Proteomes" id="UP000268093">
    <property type="component" value="Unassembled WGS sequence"/>
</dbReference>
<dbReference type="InterPro" id="IPR001810">
    <property type="entry name" value="F-box_dom"/>
</dbReference>
<gene>
    <name evidence="2" type="ORF">BC936DRAFT_145947</name>
</gene>
<reference evidence="2 3" key="1">
    <citation type="journal article" date="2018" name="New Phytol.">
        <title>Phylogenomics of Endogonaceae and evolution of mycorrhizas within Mucoromycota.</title>
        <authorList>
            <person name="Chang Y."/>
            <person name="Desiro A."/>
            <person name="Na H."/>
            <person name="Sandor L."/>
            <person name="Lipzen A."/>
            <person name="Clum A."/>
            <person name="Barry K."/>
            <person name="Grigoriev I.V."/>
            <person name="Martin F.M."/>
            <person name="Stajich J.E."/>
            <person name="Smith M.E."/>
            <person name="Bonito G."/>
            <person name="Spatafora J.W."/>
        </authorList>
    </citation>
    <scope>NUCLEOTIDE SEQUENCE [LARGE SCALE GENOMIC DNA]</scope>
    <source>
        <strain evidence="2 3">GMNB39</strain>
    </source>
</reference>
<accession>A0A433D8N9</accession>
<evidence type="ECO:0000313" key="2">
    <source>
        <dbReference type="EMBL" id="RUP47248.1"/>
    </source>
</evidence>
<sequence length="417" mass="46844">MPPYLPVELLLPIFTQIRDEPDSLLFPNLNLFSCSLVCRFWYQCAFPLLLEGNNLYLNRDINKHTNLQLRRLADLMTESKRYGLSHAMLVEWVEIVVSKLFVPRLHTKGLDRRRIGMIDRLLRALQPQLNIIGLNLEGISKPNEIRNLHNIVSKLLPSLDSLTPPILQTLRACPNIRTTRFHRISYKVTPTDFADTVATWPNLQHLSILHPETYIPLGETIALLASSRPTLQTLDLDNSGAQEPDSVYHNLRTLLHHSALTLTSLTLPAPSNVPGPATSPETSNALFAFLVTLPLPNLDTLDLSLLGETLTSAPMVDTSPTSPATPLPWPSLRRLDTAGCSALSPAFLRAVITDCPRLEVVRTSFIHREYDEVQTVLTEGGFVRRENRGEWVGMGQPWVKYRPGSYRGFVGFDAYGY</sequence>
<dbReference type="Pfam" id="PF12937">
    <property type="entry name" value="F-box-like"/>
    <property type="match status" value="1"/>
</dbReference>
<dbReference type="EMBL" id="RBNI01004767">
    <property type="protein sequence ID" value="RUP47248.1"/>
    <property type="molecule type" value="Genomic_DNA"/>
</dbReference>
<keyword evidence="3" id="KW-1185">Reference proteome</keyword>
<proteinExistence type="predicted"/>
<organism evidence="2 3">
    <name type="scientific">Jimgerdemannia flammicorona</name>
    <dbReference type="NCBI Taxonomy" id="994334"/>
    <lineage>
        <taxon>Eukaryota</taxon>
        <taxon>Fungi</taxon>
        <taxon>Fungi incertae sedis</taxon>
        <taxon>Mucoromycota</taxon>
        <taxon>Mucoromycotina</taxon>
        <taxon>Endogonomycetes</taxon>
        <taxon>Endogonales</taxon>
        <taxon>Endogonaceae</taxon>
        <taxon>Jimgerdemannia</taxon>
    </lineage>
</organism>
<dbReference type="InterPro" id="IPR032675">
    <property type="entry name" value="LRR_dom_sf"/>
</dbReference>
<evidence type="ECO:0000313" key="3">
    <source>
        <dbReference type="Proteomes" id="UP000268093"/>
    </source>
</evidence>
<dbReference type="Gene3D" id="3.80.10.10">
    <property type="entry name" value="Ribonuclease Inhibitor"/>
    <property type="match status" value="1"/>
</dbReference>
<dbReference type="AlphaFoldDB" id="A0A433D8N9"/>
<dbReference type="SUPFAM" id="SSF52047">
    <property type="entry name" value="RNI-like"/>
    <property type="match status" value="1"/>
</dbReference>
<protein>
    <recommendedName>
        <fullName evidence="1">F-box domain-containing protein</fullName>
    </recommendedName>
</protein>
<feature type="domain" description="F-box" evidence="1">
    <location>
        <begin position="4"/>
        <end position="46"/>
    </location>
</feature>
<name>A0A433D8N9_9FUNG</name>
<comment type="caution">
    <text evidence="2">The sequence shown here is derived from an EMBL/GenBank/DDBJ whole genome shotgun (WGS) entry which is preliminary data.</text>
</comment>
<evidence type="ECO:0000259" key="1">
    <source>
        <dbReference type="Pfam" id="PF12937"/>
    </source>
</evidence>